<feature type="region of interest" description="Disordered" evidence="5">
    <location>
        <begin position="448"/>
        <end position="472"/>
    </location>
</feature>
<accession>A0A0S2F5A1</accession>
<keyword evidence="9" id="KW-1185">Reference proteome</keyword>
<evidence type="ECO:0000256" key="3">
    <source>
        <dbReference type="ARBA" id="ARBA00023004"/>
    </source>
</evidence>
<feature type="transmembrane region" description="Helical" evidence="6">
    <location>
        <begin position="328"/>
        <end position="346"/>
    </location>
</feature>
<evidence type="ECO:0000256" key="5">
    <source>
        <dbReference type="SAM" id="MobiDB-lite"/>
    </source>
</evidence>
<dbReference type="STRING" id="84531.LA76x_0496"/>
<keyword evidence="6" id="KW-0472">Membrane</keyword>
<evidence type="ECO:0000256" key="2">
    <source>
        <dbReference type="ARBA" id="ARBA00022723"/>
    </source>
</evidence>
<feature type="compositionally biased region" description="Low complexity" evidence="5">
    <location>
        <begin position="378"/>
        <end position="387"/>
    </location>
</feature>
<dbReference type="GO" id="GO:0020037">
    <property type="term" value="F:heme binding"/>
    <property type="evidence" value="ECO:0007669"/>
    <property type="project" value="InterPro"/>
</dbReference>
<name>A0A0S2F5A1_LYSAN</name>
<protein>
    <recommendedName>
        <fullName evidence="7">Cytochrome c domain-containing protein</fullName>
    </recommendedName>
</protein>
<dbReference type="PROSITE" id="PS51007">
    <property type="entry name" value="CYTC"/>
    <property type="match status" value="1"/>
</dbReference>
<feature type="transmembrane region" description="Helical" evidence="6">
    <location>
        <begin position="217"/>
        <end position="238"/>
    </location>
</feature>
<keyword evidence="6" id="KW-1133">Transmembrane helix</keyword>
<dbReference type="EMBL" id="CP011129">
    <property type="protein sequence ID" value="ALN78657.1"/>
    <property type="molecule type" value="Genomic_DNA"/>
</dbReference>
<feature type="region of interest" description="Disordered" evidence="5">
    <location>
        <begin position="365"/>
        <end position="387"/>
    </location>
</feature>
<feature type="transmembrane region" description="Helical" evidence="6">
    <location>
        <begin position="269"/>
        <end position="288"/>
    </location>
</feature>
<dbReference type="InterPro" id="IPR009056">
    <property type="entry name" value="Cyt_c-like_dom"/>
</dbReference>
<dbReference type="GO" id="GO:0046872">
    <property type="term" value="F:metal ion binding"/>
    <property type="evidence" value="ECO:0007669"/>
    <property type="project" value="UniProtKB-KW"/>
</dbReference>
<dbReference type="KEGG" id="lab:LA76x_0496"/>
<dbReference type="InterPro" id="IPR036909">
    <property type="entry name" value="Cyt_c-like_dom_sf"/>
</dbReference>
<evidence type="ECO:0000256" key="6">
    <source>
        <dbReference type="SAM" id="Phobius"/>
    </source>
</evidence>
<evidence type="ECO:0000313" key="9">
    <source>
        <dbReference type="Proteomes" id="UP000060787"/>
    </source>
</evidence>
<dbReference type="SUPFAM" id="SSF46626">
    <property type="entry name" value="Cytochrome c"/>
    <property type="match status" value="1"/>
</dbReference>
<dbReference type="GO" id="GO:0009055">
    <property type="term" value="F:electron transfer activity"/>
    <property type="evidence" value="ECO:0007669"/>
    <property type="project" value="InterPro"/>
</dbReference>
<feature type="domain" description="Cytochrome c" evidence="7">
    <location>
        <begin position="391"/>
        <end position="471"/>
    </location>
</feature>
<sequence>MVAPASRGFRASIAVATPAEREVRMPNTRRARAALEPPGGRLGDSAMIGALLDLTADVARWLHVLSAFAWLGAGLWIRRLTLRSKPLLDQRSEMEVWDTHSLSFWRTSKVAAPTAEELDGLVWSFNQIRWLVGTGIVLFCLIYYRQPLAYLVDPSIAALTAREAIAASLFGLVGAPVLNEFVNRIPLHFKTLYMTASIAHLLAWVGLYANLFSQHGAMIQIGAMLGVVIAFNVLWYLYPRMRKAYNAVLRGEQPDPIDRQYWDRRGRHAYITLAIVFLMLSSHMGSLVRDNGHPFLTITTILAVSVVARWVLDATHHNGGVTPIEPRWITATAVVALALGITWMALPRTPAKPVAVPASTQVSASSAAHPVTHPPEHSSASSITSSASRDAAPLRADAIVQRRCAVCHAAQPSFPGMASAPRGIVFTSETMPLYAGLIAAVVQSERMPPGNATDMQPDERKAVTEWATGHAR</sequence>
<keyword evidence="1 4" id="KW-0349">Heme</keyword>
<evidence type="ECO:0000256" key="4">
    <source>
        <dbReference type="PROSITE-ProRule" id="PRU00433"/>
    </source>
</evidence>
<feature type="transmembrane region" description="Helical" evidence="6">
    <location>
        <begin position="156"/>
        <end position="179"/>
    </location>
</feature>
<reference evidence="8 9" key="1">
    <citation type="journal article" date="2015" name="BMC Genomics">
        <title>Comparative genomics and metabolic profiling of the genus Lysobacter.</title>
        <authorList>
            <person name="de Bruijn I."/>
            <person name="Cheng X."/>
            <person name="de Jager V."/>
            <person name="Exposito R.G."/>
            <person name="Watrous J."/>
            <person name="Patel N."/>
            <person name="Postma J."/>
            <person name="Dorrestein P.C."/>
            <person name="Kobayashi D."/>
            <person name="Raaijmakers J.M."/>
        </authorList>
    </citation>
    <scope>NUCLEOTIDE SEQUENCE [LARGE SCALE GENOMIC DNA]</scope>
    <source>
        <strain evidence="8 9">76</strain>
    </source>
</reference>
<evidence type="ECO:0000313" key="8">
    <source>
        <dbReference type="EMBL" id="ALN78657.1"/>
    </source>
</evidence>
<organism evidence="8 9">
    <name type="scientific">Lysobacter antibioticus</name>
    <dbReference type="NCBI Taxonomy" id="84531"/>
    <lineage>
        <taxon>Bacteria</taxon>
        <taxon>Pseudomonadati</taxon>
        <taxon>Pseudomonadota</taxon>
        <taxon>Gammaproteobacteria</taxon>
        <taxon>Lysobacterales</taxon>
        <taxon>Lysobacteraceae</taxon>
        <taxon>Lysobacter</taxon>
    </lineage>
</organism>
<feature type="transmembrane region" description="Helical" evidence="6">
    <location>
        <begin position="294"/>
        <end position="312"/>
    </location>
</feature>
<dbReference type="Pfam" id="PF06181">
    <property type="entry name" value="Urate_ox_N"/>
    <property type="match status" value="1"/>
</dbReference>
<keyword evidence="6" id="KW-0812">Transmembrane</keyword>
<evidence type="ECO:0000256" key="1">
    <source>
        <dbReference type="ARBA" id="ARBA00022617"/>
    </source>
</evidence>
<feature type="transmembrane region" description="Helical" evidence="6">
    <location>
        <begin position="191"/>
        <end position="211"/>
    </location>
</feature>
<dbReference type="PATRIC" id="fig|84531.8.peg.517"/>
<keyword evidence="2 4" id="KW-0479">Metal-binding</keyword>
<dbReference type="AlphaFoldDB" id="A0A0S2F5A1"/>
<dbReference type="Proteomes" id="UP000060787">
    <property type="component" value="Chromosome"/>
</dbReference>
<proteinExistence type="predicted"/>
<feature type="transmembrane region" description="Helical" evidence="6">
    <location>
        <begin position="128"/>
        <end position="144"/>
    </location>
</feature>
<gene>
    <name evidence="8" type="ORF">LA76x_0496</name>
</gene>
<evidence type="ECO:0000259" key="7">
    <source>
        <dbReference type="PROSITE" id="PS51007"/>
    </source>
</evidence>
<keyword evidence="3 4" id="KW-0408">Iron</keyword>
<dbReference type="InterPro" id="IPR010389">
    <property type="entry name" value="Urate_ox_N"/>
</dbReference>